<organism evidence="3 4">
    <name type="scientific">Deinococcus aquiradiocola</name>
    <dbReference type="NCBI Taxonomy" id="393059"/>
    <lineage>
        <taxon>Bacteria</taxon>
        <taxon>Thermotogati</taxon>
        <taxon>Deinococcota</taxon>
        <taxon>Deinococci</taxon>
        <taxon>Deinococcales</taxon>
        <taxon>Deinococcaceae</taxon>
        <taxon>Deinococcus</taxon>
    </lineage>
</organism>
<feature type="domain" description="Glycosyltransferase 2-like" evidence="2">
    <location>
        <begin position="55"/>
        <end position="162"/>
    </location>
</feature>
<evidence type="ECO:0000313" key="3">
    <source>
        <dbReference type="EMBL" id="GGJ76369.1"/>
    </source>
</evidence>
<reference evidence="3" key="1">
    <citation type="journal article" date="2014" name="Int. J. Syst. Evol. Microbiol.">
        <title>Complete genome sequence of Corynebacterium casei LMG S-19264T (=DSM 44701T), isolated from a smear-ripened cheese.</title>
        <authorList>
            <consortium name="US DOE Joint Genome Institute (JGI-PGF)"/>
            <person name="Walter F."/>
            <person name="Albersmeier A."/>
            <person name="Kalinowski J."/>
            <person name="Ruckert C."/>
        </authorList>
    </citation>
    <scope>NUCLEOTIDE SEQUENCE</scope>
    <source>
        <strain evidence="3">JCM 14371</strain>
    </source>
</reference>
<comment type="caution">
    <text evidence="3">The sequence shown here is derived from an EMBL/GenBank/DDBJ whole genome shotgun (WGS) entry which is preliminary data.</text>
</comment>
<dbReference type="EMBL" id="BMOE01000006">
    <property type="protein sequence ID" value="GGJ76369.1"/>
    <property type="molecule type" value="Genomic_DNA"/>
</dbReference>
<keyword evidence="1" id="KW-1133">Transmembrane helix</keyword>
<evidence type="ECO:0000256" key="1">
    <source>
        <dbReference type="SAM" id="Phobius"/>
    </source>
</evidence>
<feature type="transmembrane region" description="Helical" evidence="1">
    <location>
        <begin position="284"/>
        <end position="303"/>
    </location>
</feature>
<dbReference type="PANTHER" id="PTHR43646">
    <property type="entry name" value="GLYCOSYLTRANSFERASE"/>
    <property type="match status" value="1"/>
</dbReference>
<dbReference type="AlphaFoldDB" id="A0A917UQJ4"/>
<dbReference type="InterPro" id="IPR001173">
    <property type="entry name" value="Glyco_trans_2-like"/>
</dbReference>
<reference evidence="3" key="2">
    <citation type="submission" date="2020-09" db="EMBL/GenBank/DDBJ databases">
        <authorList>
            <person name="Sun Q."/>
            <person name="Ohkuma M."/>
        </authorList>
    </citation>
    <scope>NUCLEOTIDE SEQUENCE</scope>
    <source>
        <strain evidence="3">JCM 14371</strain>
    </source>
</reference>
<evidence type="ECO:0000313" key="4">
    <source>
        <dbReference type="Proteomes" id="UP000635726"/>
    </source>
</evidence>
<keyword evidence="4" id="KW-1185">Reference proteome</keyword>
<name>A0A917UQJ4_9DEIO</name>
<sequence>MTPPRAASRAAGRGALCTALAFVAFKGAVLLVNALTFPRLQPHARPRPTRPGRVSLLVPARDETVNLRRTLPALLSQGAHEVIVLDDHSTDGTADLARTLGARVLQGAPLPDGWYGKPWACQQLGEAATGDTLIFTDADVTWSEGALPAVLDALDVSGAALLSVLPRPAHLMPGARLLTPLVDAVVLSWLPFPLLRARPAWLTSANGQLMAFRRDAYTRAGGYRAVKAEMLEDTVFARRLKRAGERTSLALGGQAVQVTMYAGYRDSVRGFSKNALPIHAHSRALLLASLAAHLLVYTVPWLLPARHSRAMWALRLVSLGERGAVNLVTGRRRVPDLLESLLGPVTPLLALPGYLLALRRTVRWKGRTYRQ</sequence>
<keyword evidence="1" id="KW-0472">Membrane</keyword>
<accession>A0A917UQJ4</accession>
<dbReference type="RefSeq" id="WP_229670930.1">
    <property type="nucleotide sequence ID" value="NZ_BMOE01000006.1"/>
</dbReference>
<proteinExistence type="predicted"/>
<keyword evidence="1" id="KW-0812">Transmembrane</keyword>
<dbReference type="InterPro" id="IPR029044">
    <property type="entry name" value="Nucleotide-diphossugar_trans"/>
</dbReference>
<dbReference type="Pfam" id="PF00535">
    <property type="entry name" value="Glycos_transf_2"/>
    <property type="match status" value="1"/>
</dbReference>
<dbReference type="Proteomes" id="UP000635726">
    <property type="component" value="Unassembled WGS sequence"/>
</dbReference>
<evidence type="ECO:0000259" key="2">
    <source>
        <dbReference type="Pfam" id="PF00535"/>
    </source>
</evidence>
<dbReference type="PANTHER" id="PTHR43646:SF3">
    <property type="entry name" value="SLR1566 PROTEIN"/>
    <property type="match status" value="1"/>
</dbReference>
<feature type="transmembrane region" description="Helical" evidence="1">
    <location>
        <begin position="341"/>
        <end position="358"/>
    </location>
</feature>
<dbReference type="Gene3D" id="3.90.550.10">
    <property type="entry name" value="Spore Coat Polysaccharide Biosynthesis Protein SpsA, Chain A"/>
    <property type="match status" value="1"/>
</dbReference>
<protein>
    <recommendedName>
        <fullName evidence="2">Glycosyltransferase 2-like domain-containing protein</fullName>
    </recommendedName>
</protein>
<gene>
    <name evidence="3" type="ORF">GCM10008939_20730</name>
</gene>
<dbReference type="SUPFAM" id="SSF53448">
    <property type="entry name" value="Nucleotide-diphospho-sugar transferases"/>
    <property type="match status" value="1"/>
</dbReference>